<sequence>MKGCQQVLLETSIIGRKRELEAEKLRERSRSRQYPNTSYRGTITTISGGGTFDERTVSAMKRHSRGHHGYPSLKECSGTLFRFAREQVEIRGTVEIEVVSGVGPSARTILVSYTFVNTWAFYNMIIGRHTLYRLRAVVSTLHLCMKCLVGKECYEDNLRVGRRPISYDGANNSQAFVNFLDLDPRQQLEDRKPRPTKDLKEVRISPSRM</sequence>
<evidence type="ECO:0000313" key="2">
    <source>
        <dbReference type="EMBL" id="RDY10916.1"/>
    </source>
</evidence>
<evidence type="ECO:0000256" key="1">
    <source>
        <dbReference type="SAM" id="MobiDB-lite"/>
    </source>
</evidence>
<gene>
    <name evidence="2" type="ORF">CR513_04488</name>
</gene>
<feature type="region of interest" description="Disordered" evidence="1">
    <location>
        <begin position="190"/>
        <end position="209"/>
    </location>
</feature>
<dbReference type="OrthoDB" id="1434300at2759"/>
<feature type="non-terminal residue" evidence="2">
    <location>
        <position position="1"/>
    </location>
</feature>
<protein>
    <submittedName>
        <fullName evidence="2">Uncharacterized protein</fullName>
    </submittedName>
</protein>
<dbReference type="EMBL" id="QJKJ01000748">
    <property type="protein sequence ID" value="RDY10916.1"/>
    <property type="molecule type" value="Genomic_DNA"/>
</dbReference>
<name>A0A371I798_MUCPR</name>
<reference evidence="2" key="1">
    <citation type="submission" date="2018-05" db="EMBL/GenBank/DDBJ databases">
        <title>Draft genome of Mucuna pruriens seed.</title>
        <authorList>
            <person name="Nnadi N.E."/>
            <person name="Vos R."/>
            <person name="Hasami M.H."/>
            <person name="Devisetty U.K."/>
            <person name="Aguiy J.C."/>
        </authorList>
    </citation>
    <scope>NUCLEOTIDE SEQUENCE [LARGE SCALE GENOMIC DNA]</scope>
    <source>
        <strain evidence="2">JCA_2017</strain>
    </source>
</reference>
<proteinExistence type="predicted"/>
<evidence type="ECO:0000313" key="3">
    <source>
        <dbReference type="Proteomes" id="UP000257109"/>
    </source>
</evidence>
<keyword evidence="3" id="KW-1185">Reference proteome</keyword>
<organism evidence="2 3">
    <name type="scientific">Mucuna pruriens</name>
    <name type="common">Velvet bean</name>
    <name type="synonym">Dolichos pruriens</name>
    <dbReference type="NCBI Taxonomy" id="157652"/>
    <lineage>
        <taxon>Eukaryota</taxon>
        <taxon>Viridiplantae</taxon>
        <taxon>Streptophyta</taxon>
        <taxon>Embryophyta</taxon>
        <taxon>Tracheophyta</taxon>
        <taxon>Spermatophyta</taxon>
        <taxon>Magnoliopsida</taxon>
        <taxon>eudicotyledons</taxon>
        <taxon>Gunneridae</taxon>
        <taxon>Pentapetalae</taxon>
        <taxon>rosids</taxon>
        <taxon>fabids</taxon>
        <taxon>Fabales</taxon>
        <taxon>Fabaceae</taxon>
        <taxon>Papilionoideae</taxon>
        <taxon>50 kb inversion clade</taxon>
        <taxon>NPAAA clade</taxon>
        <taxon>indigoferoid/millettioid clade</taxon>
        <taxon>Phaseoleae</taxon>
        <taxon>Mucuna</taxon>
    </lineage>
</organism>
<accession>A0A371I798</accession>
<comment type="caution">
    <text evidence="2">The sequence shown here is derived from an EMBL/GenBank/DDBJ whole genome shotgun (WGS) entry which is preliminary data.</text>
</comment>
<feature type="compositionally biased region" description="Basic and acidic residues" evidence="1">
    <location>
        <begin position="190"/>
        <end position="203"/>
    </location>
</feature>
<dbReference type="AlphaFoldDB" id="A0A371I798"/>
<dbReference type="Proteomes" id="UP000257109">
    <property type="component" value="Unassembled WGS sequence"/>
</dbReference>